<gene>
    <name evidence="1" type="ORF">DFO68_11410</name>
</gene>
<evidence type="ECO:0000313" key="1">
    <source>
        <dbReference type="EMBL" id="TDO04592.1"/>
    </source>
</evidence>
<evidence type="ECO:0000313" key="2">
    <source>
        <dbReference type="Proteomes" id="UP000295150"/>
    </source>
</evidence>
<dbReference type="Proteomes" id="UP000295150">
    <property type="component" value="Unassembled WGS sequence"/>
</dbReference>
<keyword evidence="2" id="KW-1185">Reference proteome</keyword>
<accession>A0A4R6H8I3</accession>
<organism evidence="1 2">
    <name type="scientific">Halomonas ventosae</name>
    <dbReference type="NCBI Taxonomy" id="229007"/>
    <lineage>
        <taxon>Bacteria</taxon>
        <taxon>Pseudomonadati</taxon>
        <taxon>Pseudomonadota</taxon>
        <taxon>Gammaproteobacteria</taxon>
        <taxon>Oceanospirillales</taxon>
        <taxon>Halomonadaceae</taxon>
        <taxon>Halomonas</taxon>
    </lineage>
</organism>
<protein>
    <submittedName>
        <fullName evidence="1">Uncharacterized protein</fullName>
    </submittedName>
</protein>
<name>A0A4R6H8I3_9GAMM</name>
<comment type="caution">
    <text evidence="1">The sequence shown here is derived from an EMBL/GenBank/DDBJ whole genome shotgun (WGS) entry which is preliminary data.</text>
</comment>
<dbReference type="EMBL" id="SNWH01000014">
    <property type="protein sequence ID" value="TDO04592.1"/>
    <property type="molecule type" value="Genomic_DNA"/>
</dbReference>
<dbReference type="AlphaFoldDB" id="A0A4R6H8I3"/>
<sequence>MFAGRLPITTLYYFSEKGHPQGDPTAMAISLIHQQSSELERLRDVYLVMQRSTSEQADAVTPDGTYGIASRLRDLWPHGCARWTLPLASCVS</sequence>
<reference evidence="1 2" key="1">
    <citation type="submission" date="2019-03" db="EMBL/GenBank/DDBJ databases">
        <title>Freshwater and sediment microbial communities from various areas in North America, analyzing microbe dynamics in response to fracking.</title>
        <authorList>
            <person name="Lamendella R."/>
        </authorList>
    </citation>
    <scope>NUCLEOTIDE SEQUENCE [LARGE SCALE GENOMIC DNA]</scope>
    <source>
        <strain evidence="1 2">1_TX</strain>
    </source>
</reference>
<proteinExistence type="predicted"/>